<sequence>MARPIGTLPAFRLFSVTVCQVTSMAASVGPYRLCSSAALVCLTALANRSGSASPLQITCLR</sequence>
<proteinExistence type="predicted"/>
<gene>
    <name evidence="1" type="ORF">KPSA3_00949</name>
</gene>
<accession>A0AAN4TJ42</accession>
<evidence type="ECO:0000313" key="2">
    <source>
        <dbReference type="Proteomes" id="UP000248291"/>
    </source>
</evidence>
<comment type="caution">
    <text evidence="1">The sequence shown here is derived from an EMBL/GenBank/DDBJ whole genome shotgun (WGS) entry which is preliminary data.</text>
</comment>
<protein>
    <submittedName>
        <fullName evidence="1">Permease of the drug/metabolite transporter superfamily</fullName>
    </submittedName>
</protein>
<reference evidence="1 2" key="1">
    <citation type="submission" date="2018-04" db="EMBL/GenBank/DDBJ databases">
        <title>Draft genome sequence of Pseudomonas syringae pv. actinidiae biovar 3 strains isolated from kiwifruit in Kagawa prefecture.</title>
        <authorList>
            <person name="Tabuchi M."/>
            <person name="Saito M."/>
            <person name="Fujiwara S."/>
            <person name="Sasa N."/>
            <person name="Akimitsu K."/>
            <person name="Gomi K."/>
            <person name="Konishi-Sugita S."/>
            <person name="Hamano K."/>
            <person name="Kataoka I."/>
        </authorList>
    </citation>
    <scope>NUCLEOTIDE SEQUENCE [LARGE SCALE GENOMIC DNA]</scope>
    <source>
        <strain evidence="1 2">MAFF212211</strain>
    </source>
</reference>
<evidence type="ECO:0000313" key="1">
    <source>
        <dbReference type="EMBL" id="GBH15031.1"/>
    </source>
</evidence>
<dbReference type="AlphaFoldDB" id="A0AAN4TJ42"/>
<dbReference type="Proteomes" id="UP000248291">
    <property type="component" value="Unassembled WGS sequence"/>
</dbReference>
<name>A0AAN4TJ42_PSESF</name>
<dbReference type="EMBL" id="BGKA01000032">
    <property type="protein sequence ID" value="GBH15031.1"/>
    <property type="molecule type" value="Genomic_DNA"/>
</dbReference>
<organism evidence="1 2">
    <name type="scientific">Pseudomonas syringae pv. actinidiae</name>
    <dbReference type="NCBI Taxonomy" id="103796"/>
    <lineage>
        <taxon>Bacteria</taxon>
        <taxon>Pseudomonadati</taxon>
        <taxon>Pseudomonadota</taxon>
        <taxon>Gammaproteobacteria</taxon>
        <taxon>Pseudomonadales</taxon>
        <taxon>Pseudomonadaceae</taxon>
        <taxon>Pseudomonas</taxon>
        <taxon>Pseudomonas syringae</taxon>
    </lineage>
</organism>